<dbReference type="EMBL" id="CP031699">
    <property type="protein sequence ID" value="QEY23231.1"/>
    <property type="molecule type" value="Genomic_DNA"/>
</dbReference>
<sequence>MPCRTMCTVCGFAALSHSYFIRLYLQTAFPANTRNKERKTGKYRWITRNGTRRQSHGWCGYGAAGRLCHQFEKRGNAVWLRVKKPMLPKRLSGRLMV</sequence>
<dbReference type="AlphaFoldDB" id="A0A5P3MR11"/>
<organism evidence="1 2">
    <name type="scientific">Neisseria animalis</name>
    <dbReference type="NCBI Taxonomy" id="492"/>
    <lineage>
        <taxon>Bacteria</taxon>
        <taxon>Pseudomonadati</taxon>
        <taxon>Pseudomonadota</taxon>
        <taxon>Betaproteobacteria</taxon>
        <taxon>Neisseriales</taxon>
        <taxon>Neisseriaceae</taxon>
        <taxon>Neisseria</taxon>
    </lineage>
</organism>
<protein>
    <submittedName>
        <fullName evidence="1">Uncharacterized protein</fullName>
    </submittedName>
</protein>
<dbReference type="Proteomes" id="UP000325536">
    <property type="component" value="Chromosome"/>
</dbReference>
<evidence type="ECO:0000313" key="2">
    <source>
        <dbReference type="Proteomes" id="UP000325536"/>
    </source>
</evidence>
<proteinExistence type="predicted"/>
<evidence type="ECO:0000313" key="1">
    <source>
        <dbReference type="EMBL" id="QEY23231.1"/>
    </source>
</evidence>
<reference evidence="1 2" key="1">
    <citation type="submission" date="2018-08" db="EMBL/GenBank/DDBJ databases">
        <title>Neisseria animalis ATCC 49930 complete genome.</title>
        <authorList>
            <person name="Veseli I.A."/>
            <person name="Mascarenhas dos Santos A.C."/>
            <person name="Buttler R."/>
            <person name="Pombert J.-F."/>
        </authorList>
    </citation>
    <scope>NUCLEOTIDE SEQUENCE [LARGE SCALE GENOMIC DNA]</scope>
    <source>
        <strain evidence="1 2">ATCC 49930</strain>
    </source>
</reference>
<name>A0A5P3MR11_NEIAN</name>
<gene>
    <name evidence="1" type="ORF">D0T90_00810</name>
</gene>
<accession>A0A5P3MR11</accession>
<keyword evidence="2" id="KW-1185">Reference proteome</keyword>
<dbReference type="KEGG" id="naq:D0T90_00810"/>